<organism evidence="1 2">
    <name type="scientific">Allorhodopirellula heiligendammensis</name>
    <dbReference type="NCBI Taxonomy" id="2714739"/>
    <lineage>
        <taxon>Bacteria</taxon>
        <taxon>Pseudomonadati</taxon>
        <taxon>Planctomycetota</taxon>
        <taxon>Planctomycetia</taxon>
        <taxon>Pirellulales</taxon>
        <taxon>Pirellulaceae</taxon>
        <taxon>Allorhodopirellula</taxon>
    </lineage>
</organism>
<dbReference type="AlphaFoldDB" id="A0A5C6BCV4"/>
<protein>
    <submittedName>
        <fullName evidence="1">Uncharacterized protein</fullName>
    </submittedName>
</protein>
<gene>
    <name evidence="1" type="ORF">Poly21_52610</name>
</gene>
<evidence type="ECO:0000313" key="1">
    <source>
        <dbReference type="EMBL" id="TWU09933.1"/>
    </source>
</evidence>
<name>A0A5C6BCV4_9BACT</name>
<keyword evidence="2" id="KW-1185">Reference proteome</keyword>
<proteinExistence type="predicted"/>
<evidence type="ECO:0000313" key="2">
    <source>
        <dbReference type="Proteomes" id="UP000319908"/>
    </source>
</evidence>
<reference evidence="1 2" key="1">
    <citation type="journal article" date="2020" name="Antonie Van Leeuwenhoek">
        <title>Rhodopirellula heiligendammensis sp. nov., Rhodopirellula pilleata sp. nov., and Rhodopirellula solitaria sp. nov. isolated from natural or artificial marine surfaces in Northern Germany and California, USA, and emended description of the genus Rhodopirellula.</title>
        <authorList>
            <person name="Kallscheuer N."/>
            <person name="Wiegand S."/>
            <person name="Jogler M."/>
            <person name="Boedeker C."/>
            <person name="Peeters S.H."/>
            <person name="Rast P."/>
            <person name="Heuer A."/>
            <person name="Jetten M.S.M."/>
            <person name="Rohde M."/>
            <person name="Jogler C."/>
        </authorList>
    </citation>
    <scope>NUCLEOTIDE SEQUENCE [LARGE SCALE GENOMIC DNA]</scope>
    <source>
        <strain evidence="1 2">Poly21</strain>
    </source>
</reference>
<sequence>MSDATIKVKLSLAQRKVICLLMTTLYLRLMLITPSPRVIMFSLRELVEIHRRACEARDQLESGSLRKILARIGDIVGEAIKKAKAIDSPSV</sequence>
<dbReference type="Proteomes" id="UP000319908">
    <property type="component" value="Unassembled WGS sequence"/>
</dbReference>
<dbReference type="EMBL" id="SJPU01000005">
    <property type="protein sequence ID" value="TWU09933.1"/>
    <property type="molecule type" value="Genomic_DNA"/>
</dbReference>
<comment type="caution">
    <text evidence="1">The sequence shown here is derived from an EMBL/GenBank/DDBJ whole genome shotgun (WGS) entry which is preliminary data.</text>
</comment>
<accession>A0A5C6BCV4</accession>